<evidence type="ECO:0000256" key="1">
    <source>
        <dbReference type="SAM" id="MobiDB-lite"/>
    </source>
</evidence>
<sequence length="407" mass="42847">MGDETCPKCGTSLPQKRRSGGRPSTYCSQKCRQAAYRDRRPSSVASPAAVAADELVRRAAVATAQREVAWRVDALLAQAGELQSRLDAEWQPIAVEPAGPLAAAKQVHAAATEALAAAVEAELLAGTDWPAIAAQLGMTTRRAKQMFAVREGVPAEQQAESGDTALAGDSAPVAEGGAEVVDPIGWRFAVPEAVAIAVQAVVDAVEVEPISSPGSSVLAADLRRWLKRLVATVNSDNGEGLRRELRWLLATPMNAGDLLDTPVFVAVRELAKASTVLLQCPSCGYKPGTEPAERSRHLEYLDMLWLDMVGEQVVLRRHCIRCEPTGIVGVSLSCPVCDEGYLLERVLATANADGRLPAPLLGWLANAGWHVDRTAGGSLVTAHRACAAALAGPGRRAPLSSTGAHSA</sequence>
<name>A0A3E0GWC6_9PSEU</name>
<accession>A0A3E0GWC6</accession>
<comment type="caution">
    <text evidence="2">The sequence shown here is derived from an EMBL/GenBank/DDBJ whole genome shotgun (WGS) entry which is preliminary data.</text>
</comment>
<organism evidence="2 3">
    <name type="scientific">Kutzneria buriramensis</name>
    <dbReference type="NCBI Taxonomy" id="1045776"/>
    <lineage>
        <taxon>Bacteria</taxon>
        <taxon>Bacillati</taxon>
        <taxon>Actinomycetota</taxon>
        <taxon>Actinomycetes</taxon>
        <taxon>Pseudonocardiales</taxon>
        <taxon>Pseudonocardiaceae</taxon>
        <taxon>Kutzneria</taxon>
    </lineage>
</organism>
<proteinExistence type="predicted"/>
<dbReference type="AlphaFoldDB" id="A0A3E0GWC6"/>
<evidence type="ECO:0000313" key="3">
    <source>
        <dbReference type="Proteomes" id="UP000256269"/>
    </source>
</evidence>
<dbReference type="EMBL" id="QUNO01000022">
    <property type="protein sequence ID" value="REH31168.1"/>
    <property type="molecule type" value="Genomic_DNA"/>
</dbReference>
<evidence type="ECO:0000313" key="2">
    <source>
        <dbReference type="EMBL" id="REH31168.1"/>
    </source>
</evidence>
<feature type="region of interest" description="Disordered" evidence="1">
    <location>
        <begin position="1"/>
        <end position="24"/>
    </location>
</feature>
<reference evidence="2 3" key="1">
    <citation type="submission" date="2018-08" db="EMBL/GenBank/DDBJ databases">
        <title>Genomic Encyclopedia of Archaeal and Bacterial Type Strains, Phase II (KMG-II): from individual species to whole genera.</title>
        <authorList>
            <person name="Goeker M."/>
        </authorList>
    </citation>
    <scope>NUCLEOTIDE SEQUENCE [LARGE SCALE GENOMIC DNA]</scope>
    <source>
        <strain evidence="2 3">DSM 45791</strain>
    </source>
</reference>
<keyword evidence="3" id="KW-1185">Reference proteome</keyword>
<gene>
    <name evidence="2" type="ORF">BCF44_122191</name>
</gene>
<protein>
    <submittedName>
        <fullName evidence="2">Uncharacterized protein</fullName>
    </submittedName>
</protein>
<dbReference type="Proteomes" id="UP000256269">
    <property type="component" value="Unassembled WGS sequence"/>
</dbReference>